<accession>A0A6A6SQM5</accession>
<dbReference type="GO" id="GO:0004386">
    <property type="term" value="F:helicase activity"/>
    <property type="evidence" value="ECO:0007669"/>
    <property type="project" value="InterPro"/>
</dbReference>
<evidence type="ECO:0000256" key="2">
    <source>
        <dbReference type="SAM" id="MobiDB-lite"/>
    </source>
</evidence>
<gene>
    <name evidence="4" type="ORF">K491DRAFT_610019</name>
</gene>
<organism evidence="4 5">
    <name type="scientific">Lophiostoma macrostomum CBS 122681</name>
    <dbReference type="NCBI Taxonomy" id="1314788"/>
    <lineage>
        <taxon>Eukaryota</taxon>
        <taxon>Fungi</taxon>
        <taxon>Dikarya</taxon>
        <taxon>Ascomycota</taxon>
        <taxon>Pezizomycotina</taxon>
        <taxon>Dothideomycetes</taxon>
        <taxon>Pleosporomycetidae</taxon>
        <taxon>Pleosporales</taxon>
        <taxon>Lophiostomataceae</taxon>
        <taxon>Lophiostoma</taxon>
    </lineage>
</organism>
<dbReference type="PANTHER" id="PTHR10887">
    <property type="entry name" value="DNA2/NAM7 HELICASE FAMILY"/>
    <property type="match status" value="1"/>
</dbReference>
<dbReference type="Pfam" id="PF13087">
    <property type="entry name" value="AAA_12"/>
    <property type="match status" value="1"/>
</dbReference>
<keyword evidence="5" id="KW-1185">Reference proteome</keyword>
<dbReference type="AlphaFoldDB" id="A0A6A6SQM5"/>
<dbReference type="Gene3D" id="3.40.50.300">
    <property type="entry name" value="P-loop containing nucleotide triphosphate hydrolases"/>
    <property type="match status" value="2"/>
</dbReference>
<keyword evidence="4" id="KW-0378">Hydrolase</keyword>
<reference evidence="4" key="1">
    <citation type="journal article" date="2020" name="Stud. Mycol.">
        <title>101 Dothideomycetes genomes: a test case for predicting lifestyles and emergence of pathogens.</title>
        <authorList>
            <person name="Haridas S."/>
            <person name="Albert R."/>
            <person name="Binder M."/>
            <person name="Bloem J."/>
            <person name="Labutti K."/>
            <person name="Salamov A."/>
            <person name="Andreopoulos B."/>
            <person name="Baker S."/>
            <person name="Barry K."/>
            <person name="Bills G."/>
            <person name="Bluhm B."/>
            <person name="Cannon C."/>
            <person name="Castanera R."/>
            <person name="Culley D."/>
            <person name="Daum C."/>
            <person name="Ezra D."/>
            <person name="Gonzalez J."/>
            <person name="Henrissat B."/>
            <person name="Kuo A."/>
            <person name="Liang C."/>
            <person name="Lipzen A."/>
            <person name="Lutzoni F."/>
            <person name="Magnuson J."/>
            <person name="Mondo S."/>
            <person name="Nolan M."/>
            <person name="Ohm R."/>
            <person name="Pangilinan J."/>
            <person name="Park H.-J."/>
            <person name="Ramirez L."/>
            <person name="Alfaro M."/>
            <person name="Sun H."/>
            <person name="Tritt A."/>
            <person name="Yoshinaga Y."/>
            <person name="Zwiers L.-H."/>
            <person name="Turgeon B."/>
            <person name="Goodwin S."/>
            <person name="Spatafora J."/>
            <person name="Crous P."/>
            <person name="Grigoriev I."/>
        </authorList>
    </citation>
    <scope>NUCLEOTIDE SEQUENCE</scope>
    <source>
        <strain evidence="4">CBS 122681</strain>
    </source>
</reference>
<dbReference type="InterPro" id="IPR027417">
    <property type="entry name" value="P-loop_NTPase"/>
</dbReference>
<dbReference type="GO" id="GO:0016787">
    <property type="term" value="F:hydrolase activity"/>
    <property type="evidence" value="ECO:0007669"/>
    <property type="project" value="UniProtKB-KW"/>
</dbReference>
<name>A0A6A6SQM5_9PLEO</name>
<dbReference type="GO" id="GO:0035194">
    <property type="term" value="P:regulatory ncRNA-mediated post-transcriptional gene silencing"/>
    <property type="evidence" value="ECO:0007669"/>
    <property type="project" value="TreeGrafter"/>
</dbReference>
<dbReference type="OrthoDB" id="6513042at2759"/>
<dbReference type="EMBL" id="MU004477">
    <property type="protein sequence ID" value="KAF2649822.1"/>
    <property type="molecule type" value="Genomic_DNA"/>
</dbReference>
<evidence type="ECO:0000256" key="1">
    <source>
        <dbReference type="ARBA" id="ARBA00022806"/>
    </source>
</evidence>
<dbReference type="InterPro" id="IPR003593">
    <property type="entry name" value="AAA+_ATPase"/>
</dbReference>
<dbReference type="SUPFAM" id="SSF52540">
    <property type="entry name" value="P-loop containing nucleoside triphosphate hydrolases"/>
    <property type="match status" value="1"/>
</dbReference>
<evidence type="ECO:0000259" key="3">
    <source>
        <dbReference type="SMART" id="SM00382"/>
    </source>
</evidence>
<dbReference type="CDD" id="cd18808">
    <property type="entry name" value="SF1_C_Upf1"/>
    <property type="match status" value="1"/>
</dbReference>
<keyword evidence="1" id="KW-0067">ATP-binding</keyword>
<feature type="region of interest" description="Disordered" evidence="2">
    <location>
        <begin position="618"/>
        <end position="667"/>
    </location>
</feature>
<dbReference type="PANTHER" id="PTHR10887:SF322">
    <property type="entry name" value="HELICASE MOV-10"/>
    <property type="match status" value="1"/>
</dbReference>
<dbReference type="InterPro" id="IPR045055">
    <property type="entry name" value="DNA2/NAM7-like"/>
</dbReference>
<protein>
    <submittedName>
        <fullName evidence="4">P-loop containing nucleoside triphosphate hydrolase protein</fullName>
    </submittedName>
</protein>
<keyword evidence="1" id="KW-0547">Nucleotide-binding</keyword>
<feature type="compositionally biased region" description="Acidic residues" evidence="2">
    <location>
        <begin position="618"/>
        <end position="662"/>
    </location>
</feature>
<evidence type="ECO:0000313" key="4">
    <source>
        <dbReference type="EMBL" id="KAF2649822.1"/>
    </source>
</evidence>
<proteinExistence type="predicted"/>
<dbReference type="Proteomes" id="UP000799324">
    <property type="component" value="Unassembled WGS sequence"/>
</dbReference>
<sequence>MLFNIVLPLKYRYLRIQLKALRFVVEELQRSKNWIRRMLFPEETDGKAQTQLRRVPYRRGLLNAKVNYEQLQAINSACENEYGSVPFLISGPPGTGKTLTMVELALQLLNTTMITHLIVCAPSDQAADTLALRLAQWLNPGQMLRLNGPGRPDNEVPKQLLSYCYREEEMFYLPPVRQLMTYNIVVTTTRDAAILAEARLTNIDIHHIERSILTNFHPEATTTTPPLHWGALLIDEAAQATEVDALPALSVIMPPATWPHTLPQPQFIMAGDENQLGPRTASRNTAFSTSLFARLFSRRIYASHPLSRSNLKPSQEPPVMSAALLPMIYPPFTNLTRNYRSHPSILSVPSSLFYNDTLIPEISSALTPLQQSPLWRGRKWPVLYIPHNGHDELERDGGGWYNHSEAREACDLAQRLVSEGHVAQSDIAIMSPFAAQVKRMRTMIRATDYGDGAGLWDVNIGPMEAFQGLESRVVILCITRTRDLFLPLDEERGLGLVGKDMRRKVNVALTRAKEALIVIGSEKVLAKDECWMAWMAFCWRNGLVVGEPWSDKMVETFRKYKAGVLEKALVVKEERKLDTGKTLGGKARMLGGLGMSEEDEMWAMGLRDVIEEIEAEAEAEDADTDAYDDGDGDGDGSDEEGDGETEIDTEQVDAVAEDDEGEVRDQGRAWRSLKDIRFGQL</sequence>
<dbReference type="InterPro" id="IPR047187">
    <property type="entry name" value="SF1_C_Upf1"/>
</dbReference>
<dbReference type="InterPro" id="IPR041679">
    <property type="entry name" value="DNA2/NAM7-like_C"/>
</dbReference>
<evidence type="ECO:0000313" key="5">
    <source>
        <dbReference type="Proteomes" id="UP000799324"/>
    </source>
</evidence>
<keyword evidence="1" id="KW-0347">Helicase</keyword>
<feature type="domain" description="AAA+ ATPase" evidence="3">
    <location>
        <begin position="83"/>
        <end position="306"/>
    </location>
</feature>
<dbReference type="GO" id="GO:0005829">
    <property type="term" value="C:cytosol"/>
    <property type="evidence" value="ECO:0007669"/>
    <property type="project" value="TreeGrafter"/>
</dbReference>
<dbReference type="SMART" id="SM00382">
    <property type="entry name" value="AAA"/>
    <property type="match status" value="1"/>
</dbReference>
<dbReference type="Pfam" id="PF13086">
    <property type="entry name" value="AAA_11"/>
    <property type="match status" value="1"/>
</dbReference>
<dbReference type="InterPro" id="IPR041677">
    <property type="entry name" value="DNA2/NAM7_AAA_11"/>
</dbReference>